<protein>
    <submittedName>
        <fullName evidence="5">Fumarylacetoacetate hydrolase</fullName>
    </submittedName>
</protein>
<evidence type="ECO:0000313" key="6">
    <source>
        <dbReference type="Proteomes" id="UP000016923"/>
    </source>
</evidence>
<proteinExistence type="inferred from homology"/>
<reference evidence="5 6" key="1">
    <citation type="journal article" date="2013" name="BMC Genomics">
        <title>The genome and transcriptome of the pine saprophyte Ophiostoma piceae, and a comparison with the bark beetle-associated pine pathogen Grosmannia clavigera.</title>
        <authorList>
            <person name="Haridas S."/>
            <person name="Wang Y."/>
            <person name="Lim L."/>
            <person name="Massoumi Alamouti S."/>
            <person name="Jackman S."/>
            <person name="Docking R."/>
            <person name="Robertson G."/>
            <person name="Birol I."/>
            <person name="Bohlmann J."/>
            <person name="Breuil C."/>
        </authorList>
    </citation>
    <scope>NUCLEOTIDE SEQUENCE [LARGE SCALE GENOMIC DNA]</scope>
    <source>
        <strain evidence="5 6">UAMH 11346</strain>
    </source>
</reference>
<evidence type="ECO:0000256" key="1">
    <source>
        <dbReference type="ARBA" id="ARBA00010211"/>
    </source>
</evidence>
<dbReference type="Pfam" id="PF01557">
    <property type="entry name" value="FAA_hydrolase"/>
    <property type="match status" value="1"/>
</dbReference>
<dbReference type="InterPro" id="IPR029058">
    <property type="entry name" value="AB_hydrolase_fold"/>
</dbReference>
<evidence type="ECO:0000259" key="3">
    <source>
        <dbReference type="Pfam" id="PF00561"/>
    </source>
</evidence>
<gene>
    <name evidence="5" type="ORF">F503_08573</name>
</gene>
<dbReference type="SUPFAM" id="SSF53474">
    <property type="entry name" value="alpha/beta-Hydrolases"/>
    <property type="match status" value="1"/>
</dbReference>
<dbReference type="STRING" id="1262450.S3BSB5"/>
<dbReference type="Proteomes" id="UP000016923">
    <property type="component" value="Unassembled WGS sequence"/>
</dbReference>
<dbReference type="Gene3D" id="3.40.50.1820">
    <property type="entry name" value="alpha/beta hydrolase"/>
    <property type="match status" value="1"/>
</dbReference>
<dbReference type="HOGENOM" id="CLU_436837_0_0_1"/>
<dbReference type="VEuPathDB" id="FungiDB:F503_08573"/>
<keyword evidence="2" id="KW-0479">Metal-binding</keyword>
<dbReference type="GO" id="GO:0050163">
    <property type="term" value="F:oxaloacetate tautomerase activity"/>
    <property type="evidence" value="ECO:0007669"/>
    <property type="project" value="UniProtKB-ARBA"/>
</dbReference>
<dbReference type="InterPro" id="IPR011234">
    <property type="entry name" value="Fumarylacetoacetase-like_C"/>
</dbReference>
<dbReference type="PANTHER" id="PTHR11820:SF7">
    <property type="entry name" value="ACYLPYRUVASE FAHD1, MITOCHONDRIAL"/>
    <property type="match status" value="1"/>
</dbReference>
<dbReference type="OrthoDB" id="194468at2759"/>
<dbReference type="Pfam" id="PF00561">
    <property type="entry name" value="Abhydrolase_1"/>
    <property type="match status" value="1"/>
</dbReference>
<dbReference type="eggNOG" id="KOG1535">
    <property type="taxonomic scope" value="Eukaryota"/>
</dbReference>
<sequence length="602" mass="63630">MCSTAPKRLTNYAAYVDPDTGRQRIGHLHLDTRAIQPLSFTSGTPIADLYQVIEAAPGSIVAVGEPFATGEGAVKILPPIAGRDILAVGKNYMEHAKEFNSSGYDSSDKADRPSHPVIFTKRATSIIADGDDIDIHETFTNTLDYEGEIGVILGRAAYHVALQDAGDYVWGYTIINDMTAREQQRDHKQFFIGKSADTYCPIGPIAVPKEDLLPVLRVQTHVNGELRQSSTTDDLIFSIPELISTLSAGMTLQPGDVIATGTPAGVGIGRKPPIFLRSGDEIAVSINGLGTLRNKVAQPQLNVVSRVMPTSAFTLTNAGRSLGGTVGLTEINGKSLHYVRRGAPDGQPIVFVHGLGGTLEFWTPLIVTLGLANDAAAAAVGNSLHLFDLEGHGLSPTHPLRAVTIASLAADIAGIFEAAGVSAARPAVLVAHSLGCLAALRFALDHQDKGLVKKLVLLGPPPSPLPPTGRDGSLARADLVRRQGMPAIVDAVVSAGTSAHTQAMNPVAATAVRLSLMSQDPESYAKVCQALAGSAAETLNVEALRVPTLIVTGDEDKVSPPALVEQYVSRLLDGRQVLLSQTGHWHVYENIEGVTKAIQTFL</sequence>
<dbReference type="InterPro" id="IPR000073">
    <property type="entry name" value="AB_hydrolase_1"/>
</dbReference>
<dbReference type="EMBL" id="KE148182">
    <property type="protein sequence ID" value="EPE02261.1"/>
    <property type="molecule type" value="Genomic_DNA"/>
</dbReference>
<dbReference type="GO" id="GO:0006107">
    <property type="term" value="P:oxaloacetate metabolic process"/>
    <property type="evidence" value="ECO:0007669"/>
    <property type="project" value="UniProtKB-ARBA"/>
</dbReference>
<organism evidence="5 6">
    <name type="scientific">Ophiostoma piceae (strain UAMH 11346)</name>
    <name type="common">Sap stain fungus</name>
    <dbReference type="NCBI Taxonomy" id="1262450"/>
    <lineage>
        <taxon>Eukaryota</taxon>
        <taxon>Fungi</taxon>
        <taxon>Dikarya</taxon>
        <taxon>Ascomycota</taxon>
        <taxon>Pezizomycotina</taxon>
        <taxon>Sordariomycetes</taxon>
        <taxon>Sordariomycetidae</taxon>
        <taxon>Ophiostomatales</taxon>
        <taxon>Ophiostomataceae</taxon>
        <taxon>Ophiostoma</taxon>
    </lineage>
</organism>
<dbReference type="FunFam" id="3.90.850.10:FF:000002">
    <property type="entry name" value="2-hydroxyhepta-2,4-diene-1,7-dioate isomerase"/>
    <property type="match status" value="1"/>
</dbReference>
<dbReference type="AlphaFoldDB" id="S3BSB5"/>
<name>S3BSB5_OPHP1</name>
<accession>S3BSB5</accession>
<dbReference type="GO" id="GO:0018773">
    <property type="term" value="F:acetylpyruvate hydrolase activity"/>
    <property type="evidence" value="ECO:0007669"/>
    <property type="project" value="TreeGrafter"/>
</dbReference>
<feature type="domain" description="AB hydrolase-1" evidence="3">
    <location>
        <begin position="348"/>
        <end position="590"/>
    </location>
</feature>
<evidence type="ECO:0000259" key="4">
    <source>
        <dbReference type="Pfam" id="PF01557"/>
    </source>
</evidence>
<dbReference type="Gene3D" id="3.90.850.10">
    <property type="entry name" value="Fumarylacetoacetase-like, C-terminal domain"/>
    <property type="match status" value="1"/>
</dbReference>
<evidence type="ECO:0000313" key="5">
    <source>
        <dbReference type="EMBL" id="EPE02261.1"/>
    </source>
</evidence>
<dbReference type="OMA" id="DHKQFFL"/>
<keyword evidence="6" id="KW-1185">Reference proteome</keyword>
<dbReference type="GO" id="GO:0046872">
    <property type="term" value="F:metal ion binding"/>
    <property type="evidence" value="ECO:0007669"/>
    <property type="project" value="UniProtKB-KW"/>
</dbReference>
<dbReference type="SUPFAM" id="SSF56529">
    <property type="entry name" value="FAH"/>
    <property type="match status" value="1"/>
</dbReference>
<keyword evidence="5" id="KW-0378">Hydrolase</keyword>
<dbReference type="PANTHER" id="PTHR11820">
    <property type="entry name" value="ACYLPYRUVASE"/>
    <property type="match status" value="1"/>
</dbReference>
<feature type="domain" description="Fumarylacetoacetase-like C-terminal" evidence="4">
    <location>
        <begin position="85"/>
        <end position="296"/>
    </location>
</feature>
<comment type="similarity">
    <text evidence="1">Belongs to the FAH family.</text>
</comment>
<evidence type="ECO:0000256" key="2">
    <source>
        <dbReference type="ARBA" id="ARBA00022723"/>
    </source>
</evidence>
<dbReference type="InterPro" id="IPR036663">
    <property type="entry name" value="Fumarylacetoacetase_C_sf"/>
</dbReference>